<evidence type="ECO:0000313" key="4">
    <source>
        <dbReference type="Proteomes" id="UP000494111"/>
    </source>
</evidence>
<reference evidence="3 4" key="1">
    <citation type="submission" date="2020-04" db="EMBL/GenBank/DDBJ databases">
        <authorList>
            <person name="De Canck E."/>
        </authorList>
    </citation>
    <scope>NUCLEOTIDE SEQUENCE [LARGE SCALE GENOMIC DNA]</scope>
    <source>
        <strain evidence="3 4">LMG 3458</strain>
    </source>
</reference>
<proteinExistence type="predicted"/>
<dbReference type="EMBL" id="CADIJO010000029">
    <property type="protein sequence ID" value="CAB3737505.1"/>
    <property type="molecule type" value="Genomic_DNA"/>
</dbReference>
<name>A0A6S7ALN9_9BURK</name>
<dbReference type="Proteomes" id="UP000494111">
    <property type="component" value="Unassembled WGS sequence"/>
</dbReference>
<accession>A0A6S7ALN9</accession>
<dbReference type="PANTHER" id="PTHR21193">
    <property type="entry name" value="OXIDOREDUCTASE-LIKE DOMAIN-CONTAINING PROTEIN 1"/>
    <property type="match status" value="1"/>
</dbReference>
<gene>
    <name evidence="3" type="ORF">LMG3458_05434</name>
</gene>
<sequence>MNAVLKPAMTTRDIPPAIDDDPPPVPPEAPAPEECCNSGCIPCVYDTYNEAMDAYRDALKAWRARHGQA</sequence>
<protein>
    <recommendedName>
        <fullName evidence="2">Oxidoreductase-like domain-containing protein</fullName>
    </recommendedName>
</protein>
<dbReference type="InterPro" id="IPR039251">
    <property type="entry name" value="OXLD1"/>
</dbReference>
<dbReference type="InterPro" id="IPR019180">
    <property type="entry name" value="Oxidoreductase-like_N"/>
</dbReference>
<dbReference type="AlphaFoldDB" id="A0A6S7ALN9"/>
<feature type="region of interest" description="Disordered" evidence="1">
    <location>
        <begin position="1"/>
        <end position="31"/>
    </location>
</feature>
<evidence type="ECO:0000259" key="2">
    <source>
        <dbReference type="Pfam" id="PF09791"/>
    </source>
</evidence>
<evidence type="ECO:0000313" key="3">
    <source>
        <dbReference type="EMBL" id="CAB3737505.1"/>
    </source>
</evidence>
<organism evidence="3 4">
    <name type="scientific">Achromobacter deleyi</name>
    <dbReference type="NCBI Taxonomy" id="1353891"/>
    <lineage>
        <taxon>Bacteria</taxon>
        <taxon>Pseudomonadati</taxon>
        <taxon>Pseudomonadota</taxon>
        <taxon>Betaproteobacteria</taxon>
        <taxon>Burkholderiales</taxon>
        <taxon>Alcaligenaceae</taxon>
        <taxon>Achromobacter</taxon>
    </lineage>
</organism>
<dbReference type="PANTHER" id="PTHR21193:SF3">
    <property type="entry name" value="OXIDOREDUCTASE-LIKE DOMAIN-CONTAINING PROTEIN 1"/>
    <property type="match status" value="1"/>
</dbReference>
<dbReference type="Pfam" id="PF09791">
    <property type="entry name" value="Oxidored-like"/>
    <property type="match status" value="1"/>
</dbReference>
<feature type="domain" description="Oxidoreductase-like" evidence="2">
    <location>
        <begin position="25"/>
        <end position="63"/>
    </location>
</feature>
<evidence type="ECO:0000256" key="1">
    <source>
        <dbReference type="SAM" id="MobiDB-lite"/>
    </source>
</evidence>